<dbReference type="Gene3D" id="1.10.540.10">
    <property type="entry name" value="Acyl-CoA dehydrogenase/oxidase, N-terminal domain"/>
    <property type="match status" value="1"/>
</dbReference>
<gene>
    <name evidence="5" type="ORF">LX13_003149</name>
</gene>
<dbReference type="Gene3D" id="2.40.110.10">
    <property type="entry name" value="Butyryl-CoA Dehydrogenase, subunit A, domain 2"/>
    <property type="match status" value="1"/>
</dbReference>
<feature type="domain" description="Acyl-CoA oxidase/dehydrogenase middle" evidence="3">
    <location>
        <begin position="137"/>
        <end position="224"/>
    </location>
</feature>
<dbReference type="Gene3D" id="1.20.140.10">
    <property type="entry name" value="Butyryl-CoA Dehydrogenase, subunit A, domain 3"/>
    <property type="match status" value="1"/>
</dbReference>
<evidence type="ECO:0000259" key="4">
    <source>
        <dbReference type="Pfam" id="PF08028"/>
    </source>
</evidence>
<dbReference type="PIRSF" id="PIRSF016578">
    <property type="entry name" value="HsaA"/>
    <property type="match status" value="1"/>
</dbReference>
<name>A0ABT1HGF6_9NOCA</name>
<dbReference type="Pfam" id="PF02770">
    <property type="entry name" value="Acyl-CoA_dh_M"/>
    <property type="match status" value="1"/>
</dbReference>
<dbReference type="InterPro" id="IPR009100">
    <property type="entry name" value="AcylCoA_DH/oxidase_NM_dom_sf"/>
</dbReference>
<dbReference type="Pfam" id="PF08028">
    <property type="entry name" value="Acyl-CoA_dh_2"/>
    <property type="match status" value="1"/>
</dbReference>
<feature type="domain" description="Acyl-CoA dehydrogenase C-terminal" evidence="4">
    <location>
        <begin position="252"/>
        <end position="389"/>
    </location>
</feature>
<comment type="caution">
    <text evidence="5">The sequence shown here is derived from an EMBL/GenBank/DDBJ whole genome shotgun (WGS) entry which is preliminary data.</text>
</comment>
<evidence type="ECO:0000313" key="6">
    <source>
        <dbReference type="Proteomes" id="UP001206895"/>
    </source>
</evidence>
<evidence type="ECO:0000259" key="3">
    <source>
        <dbReference type="Pfam" id="PF02770"/>
    </source>
</evidence>
<evidence type="ECO:0000256" key="2">
    <source>
        <dbReference type="ARBA" id="ARBA00023002"/>
    </source>
</evidence>
<keyword evidence="1" id="KW-0285">Flavoprotein</keyword>
<accession>A0ABT1HGF6</accession>
<dbReference type="PANTHER" id="PTHR48083:SF19">
    <property type="entry name" value="FLAVIN-DEPENDENT MONOOXYGENASE, OXYGENASE SUBUNIT HSAA"/>
    <property type="match status" value="1"/>
</dbReference>
<keyword evidence="2" id="KW-0560">Oxidoreductase</keyword>
<dbReference type="InterPro" id="IPR050741">
    <property type="entry name" value="Acyl-CoA_dehydrogenase"/>
</dbReference>
<dbReference type="Proteomes" id="UP001206895">
    <property type="component" value="Unassembled WGS sequence"/>
</dbReference>
<protein>
    <submittedName>
        <fullName evidence="5">Acyl-CoA dehydrogenase</fullName>
    </submittedName>
</protein>
<evidence type="ECO:0000313" key="5">
    <source>
        <dbReference type="EMBL" id="MCP2177321.1"/>
    </source>
</evidence>
<dbReference type="InterPro" id="IPR037069">
    <property type="entry name" value="AcylCoA_DH/ox_N_sf"/>
</dbReference>
<organism evidence="5 6">
    <name type="scientific">Williamsia maris</name>
    <dbReference type="NCBI Taxonomy" id="72806"/>
    <lineage>
        <taxon>Bacteria</taxon>
        <taxon>Bacillati</taxon>
        <taxon>Actinomycetota</taxon>
        <taxon>Actinomycetes</taxon>
        <taxon>Mycobacteriales</taxon>
        <taxon>Nocardiaceae</taxon>
        <taxon>Williamsia</taxon>
    </lineage>
</organism>
<keyword evidence="6" id="KW-1185">Reference proteome</keyword>
<sequence length="419" mass="45422">MSVLSRRRRRYFAVVTISIAATTSDADLHARFDPIFARIAEGAVEREIDRRLAYDEAGWLREAGFGALRVPVEFGGFGATVRQVFDLLIDLASAESNLPQALRVHWSFVEDQRLSTDAEARERWLRAVADGRLVGNAITEPGVGAVDRYRTAVTRDADGLVLNGTKYYSTGSLYADHILVAADLDGERVSVLVDGDADGVTQHDDWDGFGQRLTASGTTEFVDVRVSEDRLLGAGYGAAGRTYGTSYLQLVQLAVLAGIAQRATDDAAAWVRARTRSYTHATADLPRHDPLVQQVIGRLSAAAYSARVTVLAVADTLDVALDHAAQTGAFDDAQLDAAELASARAQATVIEQVLAATSQLFEVGGASIVSERLRLDRHWRNARTISVHNPLIYKLQSIGAHVLNDDELPYAWSAGSRTS</sequence>
<dbReference type="InterPro" id="IPR046373">
    <property type="entry name" value="Acyl-CoA_Oxase/DH_mid-dom_sf"/>
</dbReference>
<reference evidence="5 6" key="1">
    <citation type="submission" date="2022-06" db="EMBL/GenBank/DDBJ databases">
        <title>Genomic Encyclopedia of Archaeal and Bacterial Type Strains, Phase II (KMG-II): from individual species to whole genera.</title>
        <authorList>
            <person name="Goeker M."/>
        </authorList>
    </citation>
    <scope>NUCLEOTIDE SEQUENCE [LARGE SCALE GENOMIC DNA]</scope>
    <source>
        <strain evidence="5 6">DSM 44693</strain>
    </source>
</reference>
<dbReference type="RefSeq" id="WP_253662269.1">
    <property type="nucleotide sequence ID" value="NZ_BAAAJQ010000001.1"/>
</dbReference>
<dbReference type="SUPFAM" id="SSF56645">
    <property type="entry name" value="Acyl-CoA dehydrogenase NM domain-like"/>
    <property type="match status" value="1"/>
</dbReference>
<dbReference type="InterPro" id="IPR036250">
    <property type="entry name" value="AcylCo_DH-like_C"/>
</dbReference>
<dbReference type="PANTHER" id="PTHR48083">
    <property type="entry name" value="MEDIUM-CHAIN SPECIFIC ACYL-COA DEHYDROGENASE, MITOCHONDRIAL-RELATED"/>
    <property type="match status" value="1"/>
</dbReference>
<dbReference type="InterPro" id="IPR006091">
    <property type="entry name" value="Acyl-CoA_Oxase/DH_mid-dom"/>
</dbReference>
<dbReference type="SUPFAM" id="SSF47203">
    <property type="entry name" value="Acyl-CoA dehydrogenase C-terminal domain-like"/>
    <property type="match status" value="1"/>
</dbReference>
<dbReference type="EMBL" id="JAMTCJ010000003">
    <property type="protein sequence ID" value="MCP2177321.1"/>
    <property type="molecule type" value="Genomic_DNA"/>
</dbReference>
<evidence type="ECO:0000256" key="1">
    <source>
        <dbReference type="ARBA" id="ARBA00022630"/>
    </source>
</evidence>
<proteinExistence type="predicted"/>
<dbReference type="InterPro" id="IPR013107">
    <property type="entry name" value="Acyl-CoA_DH_C"/>
</dbReference>